<evidence type="ECO:0000256" key="1">
    <source>
        <dbReference type="ARBA" id="ARBA00010716"/>
    </source>
</evidence>
<dbReference type="EC" id="3.5.1.25" evidence="2"/>
<dbReference type="EMBL" id="JACJVP010000023">
    <property type="protein sequence ID" value="MBB6671627.1"/>
    <property type="molecule type" value="Genomic_DNA"/>
</dbReference>
<dbReference type="PANTHER" id="PTHR11113">
    <property type="entry name" value="N-ACETYLGLUCOSAMINE-6-PHOSPHATE DEACETYLASE"/>
    <property type="match status" value="1"/>
</dbReference>
<comment type="similarity">
    <text evidence="1 9">Belongs to the metallo-dependent hydrolases superfamily. NagA family.</text>
</comment>
<proteinExistence type="inferred from homology"/>
<dbReference type="InterPro" id="IPR003764">
    <property type="entry name" value="GlcNAc_6-P_deAcase"/>
</dbReference>
<evidence type="ECO:0000313" key="14">
    <source>
        <dbReference type="EMBL" id="MBB6671627.1"/>
    </source>
</evidence>
<keyword evidence="15" id="KW-1185">Reference proteome</keyword>
<feature type="binding site" evidence="12">
    <location>
        <position position="138"/>
    </location>
    <ligand>
        <name>Zn(2+)</name>
        <dbReference type="ChEBI" id="CHEBI:29105"/>
    </ligand>
</feature>
<reference evidence="14 15" key="1">
    <citation type="submission" date="2020-08" db="EMBL/GenBank/DDBJ databases">
        <title>Cohnella phylogeny.</title>
        <authorList>
            <person name="Dunlap C."/>
        </authorList>
    </citation>
    <scope>NUCLEOTIDE SEQUENCE [LARGE SCALE GENOMIC DNA]</scope>
    <source>
        <strain evidence="14 15">DSM 28246</strain>
    </source>
</reference>
<comment type="pathway">
    <text evidence="8">Amino-sugar metabolism; N-acetylneuraminate degradation; D-fructose 6-phosphate from N-acetylneuraminate: step 4/5.</text>
</comment>
<organism evidence="14 15">
    <name type="scientific">Cohnella nanjingensis</name>
    <dbReference type="NCBI Taxonomy" id="1387779"/>
    <lineage>
        <taxon>Bacteria</taxon>
        <taxon>Bacillati</taxon>
        <taxon>Bacillota</taxon>
        <taxon>Bacilli</taxon>
        <taxon>Bacillales</taxon>
        <taxon>Paenibacillaceae</taxon>
        <taxon>Cohnella</taxon>
    </lineage>
</organism>
<sequence length="394" mass="42514">MRNTASFDLAGARLYTPSAVIEKGVLEVREGRIHSVRTQEEWERSRDSGTAVRDAGGARVVPGFVDVHVHGGGGYDFMTGHDGSLEEIRLYHAAHGTTSLLATTVTAGREPIAEAIRMIVREMKRGGPGAEVAGIHLEGPYLNPVRCGAQNPENIRAADLDEIRAFWDLSEGTVRLVTLAPELEGGLEATRFFRARGVTVSIGHSDASLAETREAVREGASHITHLFNGMRPFHHREPGLTGGALLLGELTVEMICDGIHIHPEAVRYVWETKPRDRIVFITDSMGPAGLPDGTFRFEGMTAAMRDGILRLVQADGTEGSLAGSTLTMDKAMRNVMQWTGASLEDVLPALTLHPARQAGLAGRKGSLEAGKDADFVWLNDDDTVAQTWVGGVRA</sequence>
<evidence type="ECO:0000256" key="9">
    <source>
        <dbReference type="PIRNR" id="PIRNR038994"/>
    </source>
</evidence>
<comment type="cofactor">
    <cofactor evidence="12">
        <name>a divalent metal cation</name>
        <dbReference type="ChEBI" id="CHEBI:60240"/>
    </cofactor>
    <text evidence="12">Binds 1 divalent metal cation per subunit.</text>
</comment>
<keyword evidence="5 9" id="KW-0378">Hydrolase</keyword>
<dbReference type="InterPro" id="IPR011059">
    <property type="entry name" value="Metal-dep_hydrolase_composite"/>
</dbReference>
<dbReference type="GO" id="GO:0006046">
    <property type="term" value="P:N-acetylglucosamine catabolic process"/>
    <property type="evidence" value="ECO:0007669"/>
    <property type="project" value="TreeGrafter"/>
</dbReference>
<feature type="domain" description="Amidohydrolase-related" evidence="13">
    <location>
        <begin position="60"/>
        <end position="392"/>
    </location>
</feature>
<dbReference type="FunFam" id="3.20.20.140:FF:000004">
    <property type="entry name" value="N-acetylglucosamine-6-phosphate deacetylase"/>
    <property type="match status" value="1"/>
</dbReference>
<gene>
    <name evidence="14" type="primary">nagA</name>
    <name evidence="14" type="ORF">H7C19_13130</name>
</gene>
<dbReference type="Pfam" id="PF01979">
    <property type="entry name" value="Amidohydro_1"/>
    <property type="match status" value="1"/>
</dbReference>
<accession>A0A7X0RQ72</accession>
<dbReference type="Proteomes" id="UP000547209">
    <property type="component" value="Unassembled WGS sequence"/>
</dbReference>
<dbReference type="InterPro" id="IPR032466">
    <property type="entry name" value="Metal_Hydrolase"/>
</dbReference>
<dbReference type="CDD" id="cd00854">
    <property type="entry name" value="NagA"/>
    <property type="match status" value="1"/>
</dbReference>
<dbReference type="PIRSF" id="PIRSF038994">
    <property type="entry name" value="NagA"/>
    <property type="match status" value="1"/>
</dbReference>
<dbReference type="InterPro" id="IPR006680">
    <property type="entry name" value="Amidohydro-rel"/>
</dbReference>
<evidence type="ECO:0000256" key="8">
    <source>
        <dbReference type="ARBA" id="ARBA00060590"/>
    </source>
</evidence>
<comment type="catalytic activity">
    <reaction evidence="7">
        <text>N-acetyl-D-glucosamine 6-phosphate + H2O = D-glucosamine 6-phosphate + acetate</text>
        <dbReference type="Rhea" id="RHEA:22936"/>
        <dbReference type="ChEBI" id="CHEBI:15377"/>
        <dbReference type="ChEBI" id="CHEBI:30089"/>
        <dbReference type="ChEBI" id="CHEBI:57513"/>
        <dbReference type="ChEBI" id="CHEBI:58725"/>
        <dbReference type="EC" id="3.5.1.25"/>
    </reaction>
</comment>
<feature type="binding site" evidence="11">
    <location>
        <position position="260"/>
    </location>
    <ligand>
        <name>substrate</name>
    </ligand>
</feature>
<keyword evidence="6 9" id="KW-0119">Carbohydrate metabolism</keyword>
<evidence type="ECO:0000256" key="12">
    <source>
        <dbReference type="PIRSR" id="PIRSR038994-3"/>
    </source>
</evidence>
<evidence type="ECO:0000256" key="10">
    <source>
        <dbReference type="PIRSR" id="PIRSR038994-1"/>
    </source>
</evidence>
<dbReference type="GO" id="GO:0008448">
    <property type="term" value="F:N-acetylglucosamine-6-phosphate deacetylase activity"/>
    <property type="evidence" value="ECO:0007669"/>
    <property type="project" value="UniProtKB-EC"/>
</dbReference>
<feature type="binding site" evidence="11">
    <location>
        <begin position="321"/>
        <end position="323"/>
    </location>
    <ligand>
        <name>substrate</name>
    </ligand>
</feature>
<evidence type="ECO:0000256" key="3">
    <source>
        <dbReference type="ARBA" id="ARBA00018029"/>
    </source>
</evidence>
<evidence type="ECO:0000256" key="6">
    <source>
        <dbReference type="ARBA" id="ARBA00023277"/>
    </source>
</evidence>
<name>A0A7X0RQ72_9BACL</name>
<feature type="binding site" evidence="12">
    <location>
        <position position="204"/>
    </location>
    <ligand>
        <name>Zn(2+)</name>
        <dbReference type="ChEBI" id="CHEBI:29105"/>
    </ligand>
</feature>
<dbReference type="NCBIfam" id="TIGR00221">
    <property type="entry name" value="nagA"/>
    <property type="match status" value="1"/>
</dbReference>
<evidence type="ECO:0000256" key="7">
    <source>
        <dbReference type="ARBA" id="ARBA00047647"/>
    </source>
</evidence>
<feature type="binding site" evidence="11">
    <location>
        <position position="149"/>
    </location>
    <ligand>
        <name>substrate</name>
    </ligand>
</feature>
<feature type="binding site" evidence="11">
    <location>
        <begin position="228"/>
        <end position="229"/>
    </location>
    <ligand>
        <name>substrate</name>
    </ligand>
</feature>
<evidence type="ECO:0000256" key="4">
    <source>
        <dbReference type="ARBA" id="ARBA00022723"/>
    </source>
</evidence>
<feature type="active site" description="Proton donor/acceptor" evidence="10">
    <location>
        <position position="283"/>
    </location>
</feature>
<dbReference type="GO" id="GO:0046872">
    <property type="term" value="F:metal ion binding"/>
    <property type="evidence" value="ECO:0007669"/>
    <property type="project" value="UniProtKB-KW"/>
</dbReference>
<evidence type="ECO:0000256" key="11">
    <source>
        <dbReference type="PIRSR" id="PIRSR038994-2"/>
    </source>
</evidence>
<feature type="binding site" evidence="12">
    <location>
        <position position="225"/>
    </location>
    <ligand>
        <name>Zn(2+)</name>
        <dbReference type="ChEBI" id="CHEBI:29105"/>
    </ligand>
</feature>
<dbReference type="AlphaFoldDB" id="A0A7X0RQ72"/>
<comment type="caution">
    <text evidence="14">The sequence shown here is derived from an EMBL/GenBank/DDBJ whole genome shotgun (WGS) entry which is preliminary data.</text>
</comment>
<evidence type="ECO:0000313" key="15">
    <source>
        <dbReference type="Proteomes" id="UP000547209"/>
    </source>
</evidence>
<dbReference type="Gene3D" id="2.30.40.10">
    <property type="entry name" value="Urease, subunit C, domain 1"/>
    <property type="match status" value="1"/>
</dbReference>
<evidence type="ECO:0000256" key="2">
    <source>
        <dbReference type="ARBA" id="ARBA00011899"/>
    </source>
</evidence>
<evidence type="ECO:0000259" key="13">
    <source>
        <dbReference type="Pfam" id="PF01979"/>
    </source>
</evidence>
<dbReference type="RefSeq" id="WP_185143108.1">
    <property type="nucleotide sequence ID" value="NZ_JACJVP010000023.1"/>
</dbReference>
<dbReference type="PANTHER" id="PTHR11113:SF14">
    <property type="entry name" value="N-ACETYLGLUCOSAMINE-6-PHOSPHATE DEACETYLASE"/>
    <property type="match status" value="1"/>
</dbReference>
<dbReference type="Gene3D" id="3.20.20.140">
    <property type="entry name" value="Metal-dependent hydrolases"/>
    <property type="match status" value="1"/>
</dbReference>
<evidence type="ECO:0000256" key="5">
    <source>
        <dbReference type="ARBA" id="ARBA00022801"/>
    </source>
</evidence>
<dbReference type="SUPFAM" id="SSF51556">
    <property type="entry name" value="Metallo-dependent hydrolases"/>
    <property type="match status" value="1"/>
</dbReference>
<keyword evidence="4 12" id="KW-0479">Metal-binding</keyword>
<protein>
    <recommendedName>
        <fullName evidence="3">N-acetylglucosamine-6-phosphate deacetylase</fullName>
        <ecNumber evidence="2">3.5.1.25</ecNumber>
    </recommendedName>
</protein>
<dbReference type="SUPFAM" id="SSF51338">
    <property type="entry name" value="Composite domain of metallo-dependent hydrolases"/>
    <property type="match status" value="1"/>
</dbReference>
<feature type="binding site" evidence="11">
    <location>
        <position position="236"/>
    </location>
    <ligand>
        <name>substrate</name>
    </ligand>
</feature>